<evidence type="ECO:0000313" key="3">
    <source>
        <dbReference type="Proteomes" id="UP001642484"/>
    </source>
</evidence>
<feature type="region of interest" description="Disordered" evidence="1">
    <location>
        <begin position="19"/>
        <end position="40"/>
    </location>
</feature>
<gene>
    <name evidence="2" type="ORF">CCMP2556_LOCUS30524</name>
</gene>
<feature type="region of interest" description="Disordered" evidence="1">
    <location>
        <begin position="171"/>
        <end position="190"/>
    </location>
</feature>
<organism evidence="2 3">
    <name type="scientific">Durusdinium trenchii</name>
    <dbReference type="NCBI Taxonomy" id="1381693"/>
    <lineage>
        <taxon>Eukaryota</taxon>
        <taxon>Sar</taxon>
        <taxon>Alveolata</taxon>
        <taxon>Dinophyceae</taxon>
        <taxon>Suessiales</taxon>
        <taxon>Symbiodiniaceae</taxon>
        <taxon>Durusdinium</taxon>
    </lineage>
</organism>
<comment type="caution">
    <text evidence="2">The sequence shown here is derived from an EMBL/GenBank/DDBJ whole genome shotgun (WGS) entry which is preliminary data.</text>
</comment>
<proteinExistence type="predicted"/>
<accession>A0ABP0NGP8</accession>
<dbReference type="Proteomes" id="UP001642484">
    <property type="component" value="Unassembled WGS sequence"/>
</dbReference>
<feature type="compositionally biased region" description="Basic residues" evidence="1">
    <location>
        <begin position="26"/>
        <end position="36"/>
    </location>
</feature>
<sequence length="434" mass="48814">MPTDELPCVTGLSSDSSVEWEPQVKARPKKRARSKKLPAVADESELDGKAAVEAALRKTLTKSCPCKTRQCFNVFREDAKFADLLELRLDWNNLHKLDQDRMEPQRNLYLKKPHASDYGECRADIVSFLSEIYTSVAETLPDYRDDSYDVATSLELVKKCDCEEDPYGDLVPGKGQDLETTKKPKNTKRSVQINPGRVGVDSGGAYEEKWLPPGQMKEYWELYKQKHRLSSKPCLDPESVSDKYFRLSAADQTKRWMKDREYGARMLYFPNKLAAQCLPSGVPLVIAEKKPIAQKQVEEILKHTPLLRNPLYGMDKAADDLEAWVTGHLMPAPLLDVSACAVDTRSDLRLSDDAPLAEDFEAHENVLGLQRPKGVAAAVTMYRRKAESKVVLDMAAKLWVQGVAFKEALDIAKRAQKRILERTRGSKGKGRGKG</sequence>
<protein>
    <submittedName>
        <fullName evidence="2">Uncharacterized protein</fullName>
    </submittedName>
</protein>
<dbReference type="EMBL" id="CAXAMN010021666">
    <property type="protein sequence ID" value="CAK9062057.1"/>
    <property type="molecule type" value="Genomic_DNA"/>
</dbReference>
<evidence type="ECO:0000313" key="2">
    <source>
        <dbReference type="EMBL" id="CAK9062057.1"/>
    </source>
</evidence>
<keyword evidence="3" id="KW-1185">Reference proteome</keyword>
<reference evidence="2 3" key="1">
    <citation type="submission" date="2024-02" db="EMBL/GenBank/DDBJ databases">
        <authorList>
            <person name="Chen Y."/>
            <person name="Shah S."/>
            <person name="Dougan E. K."/>
            <person name="Thang M."/>
            <person name="Chan C."/>
        </authorList>
    </citation>
    <scope>NUCLEOTIDE SEQUENCE [LARGE SCALE GENOMIC DNA]</scope>
</reference>
<evidence type="ECO:0000256" key="1">
    <source>
        <dbReference type="SAM" id="MobiDB-lite"/>
    </source>
</evidence>
<name>A0ABP0NGP8_9DINO</name>